<dbReference type="HOGENOM" id="CLU_1573643_0_0_1"/>
<feature type="region of interest" description="Disordered" evidence="1">
    <location>
        <begin position="147"/>
        <end position="170"/>
    </location>
</feature>
<feature type="compositionally biased region" description="Polar residues" evidence="1">
    <location>
        <begin position="1"/>
        <end position="16"/>
    </location>
</feature>
<accession>M4BH10</accession>
<evidence type="ECO:0000313" key="3">
    <source>
        <dbReference type="Proteomes" id="UP000011713"/>
    </source>
</evidence>
<evidence type="ECO:0000256" key="1">
    <source>
        <dbReference type="SAM" id="MobiDB-lite"/>
    </source>
</evidence>
<reference evidence="3" key="1">
    <citation type="journal article" date="2010" name="Science">
        <title>Signatures of adaptation to obligate biotrophy in the Hyaloperonospora arabidopsidis genome.</title>
        <authorList>
            <person name="Baxter L."/>
            <person name="Tripathy S."/>
            <person name="Ishaque N."/>
            <person name="Boot N."/>
            <person name="Cabral A."/>
            <person name="Kemen E."/>
            <person name="Thines M."/>
            <person name="Ah-Fong A."/>
            <person name="Anderson R."/>
            <person name="Badejoko W."/>
            <person name="Bittner-Eddy P."/>
            <person name="Boore J.L."/>
            <person name="Chibucos M.C."/>
            <person name="Coates M."/>
            <person name="Dehal P."/>
            <person name="Delehaunty K."/>
            <person name="Dong S."/>
            <person name="Downton P."/>
            <person name="Dumas B."/>
            <person name="Fabro G."/>
            <person name="Fronick C."/>
            <person name="Fuerstenberg S.I."/>
            <person name="Fulton L."/>
            <person name="Gaulin E."/>
            <person name="Govers F."/>
            <person name="Hughes L."/>
            <person name="Humphray S."/>
            <person name="Jiang R.H."/>
            <person name="Judelson H."/>
            <person name="Kamoun S."/>
            <person name="Kyung K."/>
            <person name="Meijer H."/>
            <person name="Minx P."/>
            <person name="Morris P."/>
            <person name="Nelson J."/>
            <person name="Phuntumart V."/>
            <person name="Qutob D."/>
            <person name="Rehmany A."/>
            <person name="Rougon-Cardoso A."/>
            <person name="Ryden P."/>
            <person name="Torto-Alalibo T."/>
            <person name="Studholme D."/>
            <person name="Wang Y."/>
            <person name="Win J."/>
            <person name="Wood J."/>
            <person name="Clifton S.W."/>
            <person name="Rogers J."/>
            <person name="Van den Ackerveken G."/>
            <person name="Jones J.D."/>
            <person name="McDowell J.M."/>
            <person name="Beynon J."/>
            <person name="Tyler B.M."/>
        </authorList>
    </citation>
    <scope>NUCLEOTIDE SEQUENCE [LARGE SCALE GENOMIC DNA]</scope>
    <source>
        <strain evidence="3">Emoy2</strain>
    </source>
</reference>
<dbReference type="EMBL" id="JH598246">
    <property type="status" value="NOT_ANNOTATED_CDS"/>
    <property type="molecule type" value="Genomic_DNA"/>
</dbReference>
<organism evidence="2 3">
    <name type="scientific">Hyaloperonospora arabidopsidis (strain Emoy2)</name>
    <name type="common">Downy mildew agent</name>
    <name type="synonym">Peronospora arabidopsidis</name>
    <dbReference type="NCBI Taxonomy" id="559515"/>
    <lineage>
        <taxon>Eukaryota</taxon>
        <taxon>Sar</taxon>
        <taxon>Stramenopiles</taxon>
        <taxon>Oomycota</taxon>
        <taxon>Peronosporomycetes</taxon>
        <taxon>Peronosporales</taxon>
        <taxon>Peronosporaceae</taxon>
        <taxon>Hyaloperonospora</taxon>
    </lineage>
</organism>
<keyword evidence="3" id="KW-1185">Reference proteome</keyword>
<sequence>MSNWTGSWTSLKNTSRAARRNGKKLPVFTTTETGQNLTGPARRYGTSTTECVGRKSRKRSAVLFGLSLFKKSEEKVGTYETDDQQLEGKLSKNDALTMLTLVENRLPDSSNEWDELAGVYNQRHSTGTLVATGAGIMRQFDLDDNILNPPKTPHVRNKLEERSAHVGTPR</sequence>
<dbReference type="VEuPathDB" id="FungiDB:HpaG805685"/>
<name>M4BH10_HYAAE</name>
<reference evidence="2" key="2">
    <citation type="submission" date="2015-06" db="UniProtKB">
        <authorList>
            <consortium name="EnsemblProtists"/>
        </authorList>
    </citation>
    <scope>IDENTIFICATION</scope>
    <source>
        <strain evidence="2">Emoy2</strain>
    </source>
</reference>
<protein>
    <submittedName>
        <fullName evidence="2">Uncharacterized protein</fullName>
    </submittedName>
</protein>
<feature type="region of interest" description="Disordered" evidence="1">
    <location>
        <begin position="1"/>
        <end position="23"/>
    </location>
</feature>
<dbReference type="EnsemblProtists" id="HpaT805685">
    <property type="protein sequence ID" value="HpaP805685"/>
    <property type="gene ID" value="HpaG805685"/>
</dbReference>
<dbReference type="AlphaFoldDB" id="M4BH10"/>
<dbReference type="InParanoid" id="M4BH10"/>
<evidence type="ECO:0000313" key="2">
    <source>
        <dbReference type="EnsemblProtists" id="HpaP805685"/>
    </source>
</evidence>
<proteinExistence type="predicted"/>
<dbReference type="Proteomes" id="UP000011713">
    <property type="component" value="Unassembled WGS sequence"/>
</dbReference>